<dbReference type="Proteomes" id="UP000596742">
    <property type="component" value="Unassembled WGS sequence"/>
</dbReference>
<evidence type="ECO:0000259" key="1">
    <source>
        <dbReference type="Pfam" id="PF13733"/>
    </source>
</evidence>
<protein>
    <submittedName>
        <fullName evidence="2">Beta-1,4-galactosyltransferase 6</fullName>
        <ecNumber evidence="2">2.4.1.274</ecNumber>
    </submittedName>
</protein>
<evidence type="ECO:0000313" key="3">
    <source>
        <dbReference type="Proteomes" id="UP000596742"/>
    </source>
</evidence>
<dbReference type="PANTHER" id="PTHR19300">
    <property type="entry name" value="BETA-1,4-GALACTOSYLTRANSFERASE"/>
    <property type="match status" value="1"/>
</dbReference>
<dbReference type="PRINTS" id="PR02050">
    <property type="entry name" value="B14GALTRFASE"/>
</dbReference>
<gene>
    <name evidence="2" type="ORF">MGAL_10B035893</name>
</gene>
<dbReference type="GO" id="GO:0005794">
    <property type="term" value="C:Golgi apparatus"/>
    <property type="evidence" value="ECO:0007669"/>
    <property type="project" value="TreeGrafter"/>
</dbReference>
<dbReference type="EMBL" id="UYJE01002952">
    <property type="protein sequence ID" value="VDI15156.1"/>
    <property type="molecule type" value="Genomic_DNA"/>
</dbReference>
<accession>A0A8B6D792</accession>
<reference evidence="2" key="1">
    <citation type="submission" date="2018-11" db="EMBL/GenBank/DDBJ databases">
        <authorList>
            <person name="Alioto T."/>
            <person name="Alioto T."/>
        </authorList>
    </citation>
    <scope>NUCLEOTIDE SEQUENCE</scope>
</reference>
<dbReference type="OrthoDB" id="10016069at2759"/>
<feature type="domain" description="Galactosyltransferase N-terminal" evidence="1">
    <location>
        <begin position="18"/>
        <end position="127"/>
    </location>
</feature>
<dbReference type="Gene3D" id="3.90.550.10">
    <property type="entry name" value="Spore Coat Polysaccharide Biosynthesis Protein SpsA, Chain A"/>
    <property type="match status" value="1"/>
</dbReference>
<name>A0A8B6D792_MYTGA</name>
<proteinExistence type="predicted"/>
<keyword evidence="2" id="KW-0328">Glycosyltransferase</keyword>
<dbReference type="Pfam" id="PF13733">
    <property type="entry name" value="Glyco_transf_7N"/>
    <property type="match status" value="1"/>
</dbReference>
<dbReference type="EC" id="2.4.1.274" evidence="2"/>
<comment type="caution">
    <text evidence="2">The sequence shown here is derived from an EMBL/GenBank/DDBJ whole genome shotgun (WGS) entry which is preliminary data.</text>
</comment>
<dbReference type="InterPro" id="IPR003859">
    <property type="entry name" value="Galactosyl_T"/>
</dbReference>
<organism evidence="2 3">
    <name type="scientific">Mytilus galloprovincialis</name>
    <name type="common">Mediterranean mussel</name>
    <dbReference type="NCBI Taxonomy" id="29158"/>
    <lineage>
        <taxon>Eukaryota</taxon>
        <taxon>Metazoa</taxon>
        <taxon>Spiralia</taxon>
        <taxon>Lophotrochozoa</taxon>
        <taxon>Mollusca</taxon>
        <taxon>Bivalvia</taxon>
        <taxon>Autobranchia</taxon>
        <taxon>Pteriomorphia</taxon>
        <taxon>Mytilida</taxon>
        <taxon>Mytiloidea</taxon>
        <taxon>Mytilidae</taxon>
        <taxon>Mytilinae</taxon>
        <taxon>Mytilus</taxon>
    </lineage>
</organism>
<dbReference type="InterPro" id="IPR027995">
    <property type="entry name" value="Galactosyl_T_N"/>
</dbReference>
<evidence type="ECO:0000313" key="2">
    <source>
        <dbReference type="EMBL" id="VDI15156.1"/>
    </source>
</evidence>
<dbReference type="InterPro" id="IPR029044">
    <property type="entry name" value="Nucleotide-diphossugar_trans"/>
</dbReference>
<dbReference type="SUPFAM" id="SSF53448">
    <property type="entry name" value="Nucleotide-diphospho-sugar transferases"/>
    <property type="match status" value="1"/>
</dbReference>
<sequence length="144" mass="16899">MSFPDGYEPLNKSIYNIDALQKMYNYMDQGHYRPVTCIPRQNVAIIIPYRDREKGLLTLLNNVLPRIRRQNIEFGIYVVEQIAGKLFNKGVCFNVGFKYAVADYKYDCVVFHDVDIIAEDDRNFFTCGYHPRHLAVKVEQYGYK</sequence>
<keyword evidence="3" id="KW-1185">Reference proteome</keyword>
<dbReference type="GO" id="GO:0005975">
    <property type="term" value="P:carbohydrate metabolic process"/>
    <property type="evidence" value="ECO:0007669"/>
    <property type="project" value="InterPro"/>
</dbReference>
<dbReference type="GO" id="GO:0008489">
    <property type="term" value="F:UDP-galactose:glucosylceramide beta-1,4-galactosyltransferase activity"/>
    <property type="evidence" value="ECO:0007669"/>
    <property type="project" value="UniProtKB-EC"/>
</dbReference>
<keyword evidence="2" id="KW-0808">Transferase</keyword>
<dbReference type="PANTHER" id="PTHR19300:SF38">
    <property type="entry name" value="BETA-1,4-GALACTOSYLTRANSFERASE"/>
    <property type="match status" value="1"/>
</dbReference>
<dbReference type="AlphaFoldDB" id="A0A8B6D792"/>